<keyword evidence="6" id="KW-1185">Reference proteome</keyword>
<dbReference type="PANTHER" id="PTHR40622:SF1">
    <property type="match status" value="1"/>
</dbReference>
<keyword evidence="3" id="KW-0732">Signal</keyword>
<accession>A0A6A5XNW4</accession>
<protein>
    <recommendedName>
        <fullName evidence="4">DUF7728 domain-containing protein</fullName>
    </recommendedName>
</protein>
<dbReference type="AlphaFoldDB" id="A0A6A5XNW4"/>
<proteinExistence type="predicted"/>
<keyword evidence="2" id="KW-0812">Transmembrane</keyword>
<feature type="chain" id="PRO_5025599183" description="DUF7728 domain-containing protein" evidence="3">
    <location>
        <begin position="19"/>
        <end position="368"/>
    </location>
</feature>
<sequence length="368" mass="40879">MFTLNFGIFASMALAANAILVPPNVAAENLGEDWPAEIMAVSTYKRTVALECPSCAYAIEGANGPSWKMGAGNTFLLDFEVGPSQHTLDIDGITLYPPKFDLFAEPFYVTQVDPLRESQASPRLRVTGYKLHYNTAETVSETGNELLPITFHVTSIESQEFDLPPLTINLLKDAEGNLMIASFQTPKAEEASPIDPAKECKEWPLLCKWRSILGDKIENLKGSMRKGCHQHKHQGNPMEHEGLRGKPPHTFRPGKPHPHHKLHHHAHGHHHHHRVHMFMHRAFITIFIPILIGVLAGTITYVIGMALGLLIAVVLAKVRGRDAYERIALEDGDSDDVERGSEKEAYADLPEYDAPPVYEEPAEKEVVA</sequence>
<evidence type="ECO:0000259" key="4">
    <source>
        <dbReference type="Pfam" id="PF24854"/>
    </source>
</evidence>
<feature type="domain" description="DUF7728" evidence="4">
    <location>
        <begin position="45"/>
        <end position="187"/>
    </location>
</feature>
<feature type="signal peptide" evidence="3">
    <location>
        <begin position="1"/>
        <end position="18"/>
    </location>
</feature>
<feature type="compositionally biased region" description="Basic and acidic residues" evidence="1">
    <location>
        <begin position="337"/>
        <end position="346"/>
    </location>
</feature>
<feature type="region of interest" description="Disordered" evidence="1">
    <location>
        <begin position="227"/>
        <end position="268"/>
    </location>
</feature>
<dbReference type="Pfam" id="PF24854">
    <property type="entry name" value="DUF7728"/>
    <property type="match status" value="1"/>
</dbReference>
<dbReference type="RefSeq" id="XP_033382935.1">
    <property type="nucleotide sequence ID" value="XM_033528271.1"/>
</dbReference>
<feature type="region of interest" description="Disordered" evidence="1">
    <location>
        <begin position="331"/>
        <end position="368"/>
    </location>
</feature>
<feature type="compositionally biased region" description="Basic residues" evidence="1">
    <location>
        <begin position="246"/>
        <end position="268"/>
    </location>
</feature>
<dbReference type="PANTHER" id="PTHR40622">
    <property type="match status" value="1"/>
</dbReference>
<dbReference type="GeneID" id="54285668"/>
<feature type="transmembrane region" description="Helical" evidence="2">
    <location>
        <begin position="283"/>
        <end position="316"/>
    </location>
</feature>
<dbReference type="OrthoDB" id="5409353at2759"/>
<keyword evidence="2" id="KW-0472">Membrane</keyword>
<name>A0A6A5XNW4_9PLEO</name>
<gene>
    <name evidence="5" type="ORF">BU24DRAFT_423508</name>
</gene>
<evidence type="ECO:0000256" key="2">
    <source>
        <dbReference type="SAM" id="Phobius"/>
    </source>
</evidence>
<evidence type="ECO:0000313" key="6">
    <source>
        <dbReference type="Proteomes" id="UP000799778"/>
    </source>
</evidence>
<organism evidence="5 6">
    <name type="scientific">Aaosphaeria arxii CBS 175.79</name>
    <dbReference type="NCBI Taxonomy" id="1450172"/>
    <lineage>
        <taxon>Eukaryota</taxon>
        <taxon>Fungi</taxon>
        <taxon>Dikarya</taxon>
        <taxon>Ascomycota</taxon>
        <taxon>Pezizomycotina</taxon>
        <taxon>Dothideomycetes</taxon>
        <taxon>Pleosporomycetidae</taxon>
        <taxon>Pleosporales</taxon>
        <taxon>Pleosporales incertae sedis</taxon>
        <taxon>Aaosphaeria</taxon>
    </lineage>
</organism>
<dbReference type="EMBL" id="ML978070">
    <property type="protein sequence ID" value="KAF2014596.1"/>
    <property type="molecule type" value="Genomic_DNA"/>
</dbReference>
<reference evidence="5" key="1">
    <citation type="journal article" date="2020" name="Stud. Mycol.">
        <title>101 Dothideomycetes genomes: a test case for predicting lifestyles and emergence of pathogens.</title>
        <authorList>
            <person name="Haridas S."/>
            <person name="Albert R."/>
            <person name="Binder M."/>
            <person name="Bloem J."/>
            <person name="Labutti K."/>
            <person name="Salamov A."/>
            <person name="Andreopoulos B."/>
            <person name="Baker S."/>
            <person name="Barry K."/>
            <person name="Bills G."/>
            <person name="Bluhm B."/>
            <person name="Cannon C."/>
            <person name="Castanera R."/>
            <person name="Culley D."/>
            <person name="Daum C."/>
            <person name="Ezra D."/>
            <person name="Gonzalez J."/>
            <person name="Henrissat B."/>
            <person name="Kuo A."/>
            <person name="Liang C."/>
            <person name="Lipzen A."/>
            <person name="Lutzoni F."/>
            <person name="Magnuson J."/>
            <person name="Mondo S."/>
            <person name="Nolan M."/>
            <person name="Ohm R."/>
            <person name="Pangilinan J."/>
            <person name="Park H.-J."/>
            <person name="Ramirez L."/>
            <person name="Alfaro M."/>
            <person name="Sun H."/>
            <person name="Tritt A."/>
            <person name="Yoshinaga Y."/>
            <person name="Zwiers L.-H."/>
            <person name="Turgeon B."/>
            <person name="Goodwin S."/>
            <person name="Spatafora J."/>
            <person name="Crous P."/>
            <person name="Grigoriev I."/>
        </authorList>
    </citation>
    <scope>NUCLEOTIDE SEQUENCE</scope>
    <source>
        <strain evidence="5">CBS 175.79</strain>
    </source>
</reference>
<evidence type="ECO:0000256" key="1">
    <source>
        <dbReference type="SAM" id="MobiDB-lite"/>
    </source>
</evidence>
<dbReference type="InterPro" id="IPR056145">
    <property type="entry name" value="DUF7728"/>
</dbReference>
<evidence type="ECO:0000256" key="3">
    <source>
        <dbReference type="SAM" id="SignalP"/>
    </source>
</evidence>
<evidence type="ECO:0000313" key="5">
    <source>
        <dbReference type="EMBL" id="KAF2014596.1"/>
    </source>
</evidence>
<keyword evidence="2" id="KW-1133">Transmembrane helix</keyword>
<dbReference type="Proteomes" id="UP000799778">
    <property type="component" value="Unassembled WGS sequence"/>
</dbReference>